<evidence type="ECO:0008006" key="4">
    <source>
        <dbReference type="Google" id="ProtNLM"/>
    </source>
</evidence>
<dbReference type="RefSeq" id="WP_145186150.1">
    <property type="nucleotide sequence ID" value="NZ_CP036290.1"/>
</dbReference>
<feature type="compositionally biased region" description="Acidic residues" evidence="1">
    <location>
        <begin position="76"/>
        <end position="88"/>
    </location>
</feature>
<dbReference type="EMBL" id="CP036290">
    <property type="protein sequence ID" value="QDU84497.1"/>
    <property type="molecule type" value="Genomic_DNA"/>
</dbReference>
<feature type="compositionally biased region" description="Basic residues" evidence="1">
    <location>
        <begin position="1"/>
        <end position="35"/>
    </location>
</feature>
<proteinExistence type="predicted"/>
<organism evidence="2 3">
    <name type="scientific">Rohdeia mirabilis</name>
    <dbReference type="NCBI Taxonomy" id="2528008"/>
    <lineage>
        <taxon>Bacteria</taxon>
        <taxon>Pseudomonadati</taxon>
        <taxon>Planctomycetota</taxon>
        <taxon>Planctomycetia</taxon>
        <taxon>Planctomycetia incertae sedis</taxon>
        <taxon>Rohdeia</taxon>
    </lineage>
</organism>
<accession>A0A518CZ54</accession>
<name>A0A518CZ54_9BACT</name>
<sequence length="378" mass="41443">MTTKRTAKKTAKKAAKKITKRAAAKTAKKATRTTRKVATAPIDPDEELDEELNDSVDEASVEDADPDEATAVRAADEDDSDATAEDEPSTASEHPLEEGPVEVELEPVELLPDRRVPATRDELLEDFGGEYLSIQSLFEFCFVPTGRLAFLRDLAVQEDWGDNGTVLLKYLAVNVRLAIEQEAYVWNGDQLVMTVGGLTTPAGTPIYLGLVRNQDPGQNPWVMNWVGERPSCAELPRPARLPQWPSAIGSGEIVVAAELSDPERRVRIPALEGITPVAQSCAIVGAVHWALRRGLAVKQLHGPSRGYFVPLFLRQREDATDVPDGAAPVMTVGTRLVVRAVLEPHICYPSARALVERWDQLPTWLIESWDASRENAAD</sequence>
<dbReference type="AlphaFoldDB" id="A0A518CZ54"/>
<keyword evidence="3" id="KW-1185">Reference proteome</keyword>
<reference evidence="2 3" key="1">
    <citation type="submission" date="2019-02" db="EMBL/GenBank/DDBJ databases">
        <title>Deep-cultivation of Planctomycetes and their phenomic and genomic characterization uncovers novel biology.</title>
        <authorList>
            <person name="Wiegand S."/>
            <person name="Jogler M."/>
            <person name="Boedeker C."/>
            <person name="Pinto D."/>
            <person name="Vollmers J."/>
            <person name="Rivas-Marin E."/>
            <person name="Kohn T."/>
            <person name="Peeters S.H."/>
            <person name="Heuer A."/>
            <person name="Rast P."/>
            <person name="Oberbeckmann S."/>
            <person name="Bunk B."/>
            <person name="Jeske O."/>
            <person name="Meyerdierks A."/>
            <person name="Storesund J.E."/>
            <person name="Kallscheuer N."/>
            <person name="Luecker S."/>
            <person name="Lage O.M."/>
            <person name="Pohl T."/>
            <person name="Merkel B.J."/>
            <person name="Hornburger P."/>
            <person name="Mueller R.-W."/>
            <person name="Bruemmer F."/>
            <person name="Labrenz M."/>
            <person name="Spormann A.M."/>
            <person name="Op den Camp H."/>
            <person name="Overmann J."/>
            <person name="Amann R."/>
            <person name="Jetten M.S.M."/>
            <person name="Mascher T."/>
            <person name="Medema M.H."/>
            <person name="Devos D.P."/>
            <person name="Kaster A.-K."/>
            <person name="Ovreas L."/>
            <person name="Rohde M."/>
            <person name="Galperin M.Y."/>
            <person name="Jogler C."/>
        </authorList>
    </citation>
    <scope>NUCLEOTIDE SEQUENCE [LARGE SCALE GENOMIC DNA]</scope>
    <source>
        <strain evidence="2 3">Pla163</strain>
    </source>
</reference>
<feature type="compositionally biased region" description="Acidic residues" evidence="1">
    <location>
        <begin position="43"/>
        <end position="68"/>
    </location>
</feature>
<evidence type="ECO:0000256" key="1">
    <source>
        <dbReference type="SAM" id="MobiDB-lite"/>
    </source>
</evidence>
<protein>
    <recommendedName>
        <fullName evidence="4">DUF3825 domain-containing protein</fullName>
    </recommendedName>
</protein>
<evidence type="ECO:0000313" key="2">
    <source>
        <dbReference type="EMBL" id="QDU84497.1"/>
    </source>
</evidence>
<dbReference type="Proteomes" id="UP000319342">
    <property type="component" value="Chromosome"/>
</dbReference>
<evidence type="ECO:0000313" key="3">
    <source>
        <dbReference type="Proteomes" id="UP000319342"/>
    </source>
</evidence>
<gene>
    <name evidence="2" type="ORF">Pla163_16070</name>
</gene>
<dbReference type="OrthoDB" id="7822177at2"/>
<feature type="region of interest" description="Disordered" evidence="1">
    <location>
        <begin position="1"/>
        <end position="105"/>
    </location>
</feature>